<organism evidence="1 2">
    <name type="scientific">Candidatus Iainarchaeum sp</name>
    <dbReference type="NCBI Taxonomy" id="3101447"/>
    <lineage>
        <taxon>Archaea</taxon>
        <taxon>Candidatus Iainarchaeota</taxon>
        <taxon>Candidatus Iainarchaeia</taxon>
        <taxon>Candidatus Iainarchaeales</taxon>
        <taxon>Candidatus Iainarchaeaceae</taxon>
        <taxon>Candidatus Iainarchaeum</taxon>
    </lineage>
</organism>
<sequence>MVSNEQILQGKAIKELAEEAARVKEGLKGYLEDLELYSNPEFWEAIAETNENKGKKFASTKKLFQELDS</sequence>
<name>A0A8T4LGD6_9ARCH</name>
<proteinExistence type="predicted"/>
<dbReference type="EMBL" id="JAGVWC010000011">
    <property type="protein sequence ID" value="MBS3061956.1"/>
    <property type="molecule type" value="Genomic_DNA"/>
</dbReference>
<evidence type="ECO:0000313" key="1">
    <source>
        <dbReference type="EMBL" id="MBS3061956.1"/>
    </source>
</evidence>
<accession>A0A8T4LGD6</accession>
<reference evidence="1" key="1">
    <citation type="submission" date="2021-03" db="EMBL/GenBank/DDBJ databases">
        <authorList>
            <person name="Jaffe A."/>
        </authorList>
    </citation>
    <scope>NUCLEOTIDE SEQUENCE</scope>
    <source>
        <strain evidence="1">RIFCSPLOWO2_01_FULL_AR10_48_17</strain>
    </source>
</reference>
<protein>
    <submittedName>
        <fullName evidence="1">Uncharacterized protein</fullName>
    </submittedName>
</protein>
<comment type="caution">
    <text evidence="1">The sequence shown here is derived from an EMBL/GenBank/DDBJ whole genome shotgun (WGS) entry which is preliminary data.</text>
</comment>
<dbReference type="Proteomes" id="UP000675968">
    <property type="component" value="Unassembled WGS sequence"/>
</dbReference>
<dbReference type="AlphaFoldDB" id="A0A8T4LGD6"/>
<reference evidence="1" key="2">
    <citation type="submission" date="2021-05" db="EMBL/GenBank/DDBJ databases">
        <title>Protein family content uncovers lineage relationships and bacterial pathway maintenance mechanisms in DPANN archaea.</title>
        <authorList>
            <person name="Castelle C.J."/>
            <person name="Meheust R."/>
            <person name="Jaffe A.L."/>
            <person name="Seitz K."/>
            <person name="Gong X."/>
            <person name="Baker B.J."/>
            <person name="Banfield J.F."/>
        </authorList>
    </citation>
    <scope>NUCLEOTIDE SEQUENCE</scope>
    <source>
        <strain evidence="1">RIFCSPLOWO2_01_FULL_AR10_48_17</strain>
    </source>
</reference>
<evidence type="ECO:0000313" key="2">
    <source>
        <dbReference type="Proteomes" id="UP000675968"/>
    </source>
</evidence>
<gene>
    <name evidence="1" type="ORF">J4215_05230</name>
</gene>